<evidence type="ECO:0000256" key="6">
    <source>
        <dbReference type="ARBA" id="ARBA00022777"/>
    </source>
</evidence>
<comment type="caution">
    <text evidence="11">The sequence shown here is derived from an EMBL/GenBank/DDBJ whole genome shotgun (WGS) entry which is preliminary data.</text>
</comment>
<keyword evidence="4" id="KW-0808">Transferase</keyword>
<gene>
    <name evidence="11" type="ORF">GBK04_19355</name>
</gene>
<dbReference type="PANTHER" id="PTHR24421">
    <property type="entry name" value="NITRATE/NITRITE SENSOR PROTEIN NARX-RELATED"/>
    <property type="match status" value="1"/>
</dbReference>
<keyword evidence="6 11" id="KW-0418">Kinase</keyword>
<feature type="domain" description="Signal transduction histidine kinase subgroup 3 dimerisation and phosphoacceptor" evidence="10">
    <location>
        <begin position="22"/>
        <end position="79"/>
    </location>
</feature>
<keyword evidence="3" id="KW-0597">Phosphoprotein</keyword>
<evidence type="ECO:0000256" key="7">
    <source>
        <dbReference type="ARBA" id="ARBA00022840"/>
    </source>
</evidence>
<comment type="catalytic activity">
    <reaction evidence="1">
        <text>ATP + protein L-histidine = ADP + protein N-phospho-L-histidine.</text>
        <dbReference type="EC" id="2.7.13.3"/>
    </reaction>
</comment>
<evidence type="ECO:0000313" key="11">
    <source>
        <dbReference type="EMBL" id="MPR35448.1"/>
    </source>
</evidence>
<dbReference type="InterPro" id="IPR011712">
    <property type="entry name" value="Sig_transdc_His_kin_sub3_dim/P"/>
</dbReference>
<evidence type="ECO:0000256" key="3">
    <source>
        <dbReference type="ARBA" id="ARBA00022553"/>
    </source>
</evidence>
<dbReference type="InterPro" id="IPR050482">
    <property type="entry name" value="Sensor_HK_TwoCompSys"/>
</dbReference>
<reference evidence="11 12" key="1">
    <citation type="submission" date="2019-10" db="EMBL/GenBank/DDBJ databases">
        <title>Draft Genome Sequence of Cytophagaceae sp. SJW1-29.</title>
        <authorList>
            <person name="Choi A."/>
        </authorList>
    </citation>
    <scope>NUCLEOTIDE SEQUENCE [LARGE SCALE GENOMIC DNA]</scope>
    <source>
        <strain evidence="11 12">SJW1-29</strain>
    </source>
</reference>
<dbReference type="InterPro" id="IPR003594">
    <property type="entry name" value="HATPase_dom"/>
</dbReference>
<feature type="domain" description="Histidine kinase/HSP90-like ATPase" evidence="9">
    <location>
        <begin position="126"/>
        <end position="212"/>
    </location>
</feature>
<dbReference type="InterPro" id="IPR036890">
    <property type="entry name" value="HATPase_C_sf"/>
</dbReference>
<protein>
    <recommendedName>
        <fullName evidence="2">histidine kinase</fullName>
        <ecNumber evidence="2">2.7.13.3</ecNumber>
    </recommendedName>
</protein>
<keyword evidence="8" id="KW-0902">Two-component regulatory system</keyword>
<dbReference type="PANTHER" id="PTHR24421:SF10">
    <property type="entry name" value="NITRATE_NITRITE SENSOR PROTEIN NARQ"/>
    <property type="match status" value="1"/>
</dbReference>
<dbReference type="EC" id="2.7.13.3" evidence="2"/>
<evidence type="ECO:0000256" key="2">
    <source>
        <dbReference type="ARBA" id="ARBA00012438"/>
    </source>
</evidence>
<dbReference type="GO" id="GO:0046983">
    <property type="term" value="F:protein dimerization activity"/>
    <property type="evidence" value="ECO:0007669"/>
    <property type="project" value="InterPro"/>
</dbReference>
<dbReference type="SUPFAM" id="SSF55874">
    <property type="entry name" value="ATPase domain of HSP90 chaperone/DNA topoisomerase II/histidine kinase"/>
    <property type="match status" value="1"/>
</dbReference>
<dbReference type="Gene3D" id="1.20.5.1930">
    <property type="match status" value="1"/>
</dbReference>
<keyword evidence="7" id="KW-0067">ATP-binding</keyword>
<dbReference type="CDD" id="cd16917">
    <property type="entry name" value="HATPase_UhpB-NarQ-NarX-like"/>
    <property type="match status" value="1"/>
</dbReference>
<sequence>MEQSYQQQLLQAQIEVQEQTLKHISQELHDNIGQILSLVKINLNSVDIREEEAALQKLGNTKTLVTKALSDLRSLAKTLDANYVLRSKLSEALRFELDYIEQASGCATALVVQGEERLLTSQQQVVVFRIAQEVLNNAVKHAIPKNIQVELGFEPTHFKLRIADDGIGFDLDEMQRAGAYERGAGLTNMYTRSALIGAWFCLQSTPGQGTIALLEM</sequence>
<evidence type="ECO:0000259" key="9">
    <source>
        <dbReference type="Pfam" id="PF02518"/>
    </source>
</evidence>
<dbReference type="Proteomes" id="UP000479293">
    <property type="component" value="Unassembled WGS sequence"/>
</dbReference>
<evidence type="ECO:0000256" key="5">
    <source>
        <dbReference type="ARBA" id="ARBA00022741"/>
    </source>
</evidence>
<evidence type="ECO:0000259" key="10">
    <source>
        <dbReference type="Pfam" id="PF07730"/>
    </source>
</evidence>
<dbReference type="EMBL" id="WHLY01000002">
    <property type="protein sequence ID" value="MPR35448.1"/>
    <property type="molecule type" value="Genomic_DNA"/>
</dbReference>
<dbReference type="GO" id="GO:0016020">
    <property type="term" value="C:membrane"/>
    <property type="evidence" value="ECO:0007669"/>
    <property type="project" value="InterPro"/>
</dbReference>
<proteinExistence type="predicted"/>
<dbReference type="Pfam" id="PF02518">
    <property type="entry name" value="HATPase_c"/>
    <property type="match status" value="1"/>
</dbReference>
<evidence type="ECO:0000256" key="8">
    <source>
        <dbReference type="ARBA" id="ARBA00023012"/>
    </source>
</evidence>
<dbReference type="Pfam" id="PF07730">
    <property type="entry name" value="HisKA_3"/>
    <property type="match status" value="1"/>
</dbReference>
<evidence type="ECO:0000313" key="12">
    <source>
        <dbReference type="Proteomes" id="UP000479293"/>
    </source>
</evidence>
<dbReference type="AlphaFoldDB" id="A0A7C9FZN8"/>
<dbReference type="RefSeq" id="WP_152762511.1">
    <property type="nucleotide sequence ID" value="NZ_WHLY01000002.1"/>
</dbReference>
<dbReference type="Gene3D" id="3.30.565.10">
    <property type="entry name" value="Histidine kinase-like ATPase, C-terminal domain"/>
    <property type="match status" value="1"/>
</dbReference>
<evidence type="ECO:0000256" key="4">
    <source>
        <dbReference type="ARBA" id="ARBA00022679"/>
    </source>
</evidence>
<name>A0A7C9FZN8_9BACT</name>
<dbReference type="GO" id="GO:0000155">
    <property type="term" value="F:phosphorelay sensor kinase activity"/>
    <property type="evidence" value="ECO:0007669"/>
    <property type="project" value="InterPro"/>
</dbReference>
<evidence type="ECO:0000256" key="1">
    <source>
        <dbReference type="ARBA" id="ARBA00000085"/>
    </source>
</evidence>
<keyword evidence="12" id="KW-1185">Reference proteome</keyword>
<keyword evidence="5" id="KW-0547">Nucleotide-binding</keyword>
<accession>A0A7C9FZN8</accession>
<dbReference type="GO" id="GO:0005524">
    <property type="term" value="F:ATP binding"/>
    <property type="evidence" value="ECO:0007669"/>
    <property type="project" value="UniProtKB-KW"/>
</dbReference>
<organism evidence="11 12">
    <name type="scientific">Salmonirosea aquatica</name>
    <dbReference type="NCBI Taxonomy" id="2654236"/>
    <lineage>
        <taxon>Bacteria</taxon>
        <taxon>Pseudomonadati</taxon>
        <taxon>Bacteroidota</taxon>
        <taxon>Cytophagia</taxon>
        <taxon>Cytophagales</taxon>
        <taxon>Spirosomataceae</taxon>
        <taxon>Salmonirosea</taxon>
    </lineage>
</organism>